<evidence type="ECO:0000313" key="2">
    <source>
        <dbReference type="Proteomes" id="UP001055811"/>
    </source>
</evidence>
<comment type="caution">
    <text evidence="1">The sequence shown here is derived from an EMBL/GenBank/DDBJ whole genome shotgun (WGS) entry which is preliminary data.</text>
</comment>
<evidence type="ECO:0000313" key="1">
    <source>
        <dbReference type="EMBL" id="KAI3723350.1"/>
    </source>
</evidence>
<organism evidence="1 2">
    <name type="scientific">Cichorium intybus</name>
    <name type="common">Chicory</name>
    <dbReference type="NCBI Taxonomy" id="13427"/>
    <lineage>
        <taxon>Eukaryota</taxon>
        <taxon>Viridiplantae</taxon>
        <taxon>Streptophyta</taxon>
        <taxon>Embryophyta</taxon>
        <taxon>Tracheophyta</taxon>
        <taxon>Spermatophyta</taxon>
        <taxon>Magnoliopsida</taxon>
        <taxon>eudicotyledons</taxon>
        <taxon>Gunneridae</taxon>
        <taxon>Pentapetalae</taxon>
        <taxon>asterids</taxon>
        <taxon>campanulids</taxon>
        <taxon>Asterales</taxon>
        <taxon>Asteraceae</taxon>
        <taxon>Cichorioideae</taxon>
        <taxon>Cichorieae</taxon>
        <taxon>Cichoriinae</taxon>
        <taxon>Cichorium</taxon>
    </lineage>
</organism>
<dbReference type="Proteomes" id="UP001055811">
    <property type="component" value="Linkage Group LG06"/>
</dbReference>
<name>A0ACB9BMU2_CICIN</name>
<reference evidence="2" key="1">
    <citation type="journal article" date="2022" name="Mol. Ecol. Resour.">
        <title>The genomes of chicory, endive, great burdock and yacon provide insights into Asteraceae palaeo-polyploidization history and plant inulin production.</title>
        <authorList>
            <person name="Fan W."/>
            <person name="Wang S."/>
            <person name="Wang H."/>
            <person name="Wang A."/>
            <person name="Jiang F."/>
            <person name="Liu H."/>
            <person name="Zhao H."/>
            <person name="Xu D."/>
            <person name="Zhang Y."/>
        </authorList>
    </citation>
    <scope>NUCLEOTIDE SEQUENCE [LARGE SCALE GENOMIC DNA]</scope>
    <source>
        <strain evidence="2">cv. Punajuju</strain>
    </source>
</reference>
<sequence length="160" mass="18621">MKPQGATDDQIKLRAFPFSLADRAKDWLFCLPPGSVNTWPQMARAFLDKFYPATRASALRNNICRIRQGQNETLHDYWERFNSLCANCPQHQIPKQLLIKHFYEGLLPIERRLVDASSSGEIFSKNCNKVENSYQPWPQIHNILGPDKTCVETHNHKRRK</sequence>
<dbReference type="EMBL" id="CM042014">
    <property type="protein sequence ID" value="KAI3723350.1"/>
    <property type="molecule type" value="Genomic_DNA"/>
</dbReference>
<protein>
    <submittedName>
        <fullName evidence="1">Uncharacterized protein</fullName>
    </submittedName>
</protein>
<proteinExistence type="predicted"/>
<keyword evidence="2" id="KW-1185">Reference proteome</keyword>
<accession>A0ACB9BMU2</accession>
<gene>
    <name evidence="1" type="ORF">L2E82_34856</name>
</gene>
<reference evidence="1 2" key="2">
    <citation type="journal article" date="2022" name="Mol. Ecol. Resour.">
        <title>The genomes of chicory, endive, great burdock and yacon provide insights into Asteraceae paleo-polyploidization history and plant inulin production.</title>
        <authorList>
            <person name="Fan W."/>
            <person name="Wang S."/>
            <person name="Wang H."/>
            <person name="Wang A."/>
            <person name="Jiang F."/>
            <person name="Liu H."/>
            <person name="Zhao H."/>
            <person name="Xu D."/>
            <person name="Zhang Y."/>
        </authorList>
    </citation>
    <scope>NUCLEOTIDE SEQUENCE [LARGE SCALE GENOMIC DNA]</scope>
    <source>
        <strain evidence="2">cv. Punajuju</strain>
        <tissue evidence="1">Leaves</tissue>
    </source>
</reference>